<dbReference type="SUPFAM" id="SSF52402">
    <property type="entry name" value="Adenine nucleotide alpha hydrolases-like"/>
    <property type="match status" value="1"/>
</dbReference>
<dbReference type="InterPro" id="IPR022955">
    <property type="entry name" value="GMP_synthase"/>
</dbReference>
<evidence type="ECO:0000313" key="20">
    <source>
        <dbReference type="Proteomes" id="UP000186601"/>
    </source>
</evidence>
<keyword evidence="7 17" id="KW-0332">GMP biosynthesis</keyword>
<evidence type="ECO:0000256" key="8">
    <source>
        <dbReference type="ARBA" id="ARBA00022755"/>
    </source>
</evidence>
<dbReference type="CDD" id="cd01997">
    <property type="entry name" value="GMP_synthase_C"/>
    <property type="match status" value="1"/>
</dbReference>
<evidence type="ECO:0000256" key="16">
    <source>
        <dbReference type="ARBA" id="ARBA00063203"/>
    </source>
</evidence>
<dbReference type="GO" id="GO:0005524">
    <property type="term" value="F:ATP binding"/>
    <property type="evidence" value="ECO:0007669"/>
    <property type="project" value="UniProtKB-UniRule"/>
</dbReference>
<organism evidence="19 20">
    <name type="scientific">Hermanssonia centrifuga</name>
    <dbReference type="NCBI Taxonomy" id="98765"/>
    <lineage>
        <taxon>Eukaryota</taxon>
        <taxon>Fungi</taxon>
        <taxon>Dikarya</taxon>
        <taxon>Basidiomycota</taxon>
        <taxon>Agaricomycotina</taxon>
        <taxon>Agaricomycetes</taxon>
        <taxon>Polyporales</taxon>
        <taxon>Meruliaceae</taxon>
        <taxon>Hermanssonia</taxon>
    </lineage>
</organism>
<dbReference type="Gene3D" id="3.40.50.880">
    <property type="match status" value="1"/>
</dbReference>
<evidence type="ECO:0000256" key="9">
    <source>
        <dbReference type="ARBA" id="ARBA00022840"/>
    </source>
</evidence>
<sequence>MPCTQKIKDLNFKPKGVILSGSPYSVYDDDAPHVDTAVFELGVPVLGICYGLQEMAWNLKGKVSQCDHREYGFAQLQVSKISNGNKSVDALFENLGDEMQVWMSHGDQLSEMPTDFHIIGHTQNAPYAAIAHNSKPFYGIQFHPEVTHSPRGREIIGRFVLNICECKTNWTMEEFIGKEITRIRQICGEKGRVIGAVSGGVDSTVAAKLMHEAIGDRFHAIMVDNGVLRLNEAKQVHEMLNNDLGVNLTVVDASELFLSRLKDIEDPEQKRKIIGNTFINVFEEEAAKIEAAAEAEEKQGAEAKGRVEWLLQGTLYPDVIESISFKGPSATIKTHHNVGGLLKDMKLKLIEPLRELFKDEVRALGRLLSIPSHLVQRHPFPGPGLAIRILGPVTREQVQILQHADSIYIEEIRRAELYDQISQAFAVLLPVKAVGVMGDKRTYEQVIALRAVQSEDFMTADWFVFPAEVLRRISSRITNEVAGINRVTYDISSKPPADSARWGPIFLGIMGSPDPTYGRQLNGMGGGVSSLSKICVVERPSVAQKAEGIDVVYTFVQVGIHDTAIDYSGNCGNLSSMIGVYALDEGLCQPRTVDEKLGTTIVRSLNTNTNKIIDTTFPVASLGTDITPLLDLQQVSMAGVPGKASQIVLEFVSPGGARTGKLLPTGNPVDVIEVEIDGRRAEFNVSLVDATNPTVFILKDELCMALYGGSLSIDYNDNDVRRVMENLRQQGAILMGLDPSAQAQPKIAALSESAAEDGSVDIVIHAFSMGVLHKAVPMTVGLCLGVASNIKDTLAWNIVQESRSTRLSNSDELTRIRHPGGTVDVGASIDSSGEVESAKVIRTGRRLMKGVVWW</sequence>
<dbReference type="SUPFAM" id="SSF54506">
    <property type="entry name" value="Diaminopimelate epimerase-like"/>
    <property type="match status" value="2"/>
</dbReference>
<evidence type="ECO:0000256" key="14">
    <source>
        <dbReference type="ARBA" id="ARBA00044933"/>
    </source>
</evidence>
<dbReference type="Gene3D" id="3.40.50.620">
    <property type="entry name" value="HUPs"/>
    <property type="match status" value="1"/>
</dbReference>
<dbReference type="OrthoDB" id="1724632at2759"/>
<evidence type="ECO:0000256" key="15">
    <source>
        <dbReference type="ARBA" id="ARBA00049404"/>
    </source>
</evidence>
<evidence type="ECO:0000259" key="18">
    <source>
        <dbReference type="PROSITE" id="PS51553"/>
    </source>
</evidence>
<evidence type="ECO:0000256" key="2">
    <source>
        <dbReference type="ARBA" id="ARBA00007673"/>
    </source>
</evidence>
<dbReference type="Pfam" id="PF00117">
    <property type="entry name" value="GATase"/>
    <property type="match status" value="1"/>
</dbReference>
<comment type="subunit">
    <text evidence="16">Homodimer. Also forms a small population of homotetramers.</text>
</comment>
<evidence type="ECO:0000256" key="13">
    <source>
        <dbReference type="ARBA" id="ARBA00031356"/>
    </source>
</evidence>
<evidence type="ECO:0000256" key="7">
    <source>
        <dbReference type="ARBA" id="ARBA00022749"/>
    </source>
</evidence>
<dbReference type="AlphaFoldDB" id="A0A2R6P056"/>
<keyword evidence="9 17" id="KW-0067">ATP-binding</keyword>
<evidence type="ECO:0000256" key="6">
    <source>
        <dbReference type="ARBA" id="ARBA00022741"/>
    </source>
</evidence>
<evidence type="ECO:0000256" key="12">
    <source>
        <dbReference type="ARBA" id="ARBA00030464"/>
    </source>
</evidence>
<comment type="pathway">
    <text evidence="1">Purine metabolism; GMP biosynthesis; GMP from XMP (L-Gln route): step 1/1.</text>
</comment>
<keyword evidence="6 17" id="KW-0547">Nucleotide-binding</keyword>
<accession>A0A2R6P056</accession>
<dbReference type="InterPro" id="IPR029062">
    <property type="entry name" value="Class_I_gatase-like"/>
</dbReference>
<dbReference type="InterPro" id="IPR022310">
    <property type="entry name" value="NAD/GMP_synthase"/>
</dbReference>
<keyword evidence="20" id="KW-1185">Reference proteome</keyword>
<evidence type="ECO:0000256" key="5">
    <source>
        <dbReference type="ARBA" id="ARBA00022598"/>
    </source>
</evidence>
<evidence type="ECO:0000256" key="4">
    <source>
        <dbReference type="ARBA" id="ARBA00021562"/>
    </source>
</evidence>
<keyword evidence="11" id="KW-0413">Isomerase</keyword>
<dbReference type="NCBIfam" id="NF000848">
    <property type="entry name" value="PRK00074.1"/>
    <property type="match status" value="1"/>
</dbReference>
<dbReference type="InterPro" id="IPR001674">
    <property type="entry name" value="GMP_synth_C"/>
</dbReference>
<reference evidence="19 20" key="1">
    <citation type="submission" date="2018-02" db="EMBL/GenBank/DDBJ databases">
        <title>Genome sequence of the basidiomycete white-rot fungus Phlebia centrifuga.</title>
        <authorList>
            <person name="Granchi Z."/>
            <person name="Peng M."/>
            <person name="de Vries R.P."/>
            <person name="Hilden K."/>
            <person name="Makela M.R."/>
            <person name="Grigoriev I."/>
            <person name="Riley R."/>
        </authorList>
    </citation>
    <scope>NUCLEOTIDE SEQUENCE [LARGE SCALE GENOMIC DNA]</scope>
    <source>
        <strain evidence="19 20">FBCC195</strain>
    </source>
</reference>
<keyword evidence="10" id="KW-0315">Glutamine amidotransferase</keyword>
<protein>
    <recommendedName>
        <fullName evidence="4">GMP synthase [glutamine-hydrolyzing]</fullName>
        <ecNumber evidence="3">6.3.5.2</ecNumber>
    </recommendedName>
    <alternativeName>
        <fullName evidence="12">GMP synthetase</fullName>
    </alternativeName>
    <alternativeName>
        <fullName evidence="13">Glutamine amidotransferase</fullName>
    </alternativeName>
</protein>
<comment type="catalytic activity">
    <reaction evidence="15">
        <text>XMP + L-glutamine + ATP + H2O = GMP + L-glutamate + AMP + diphosphate + 2 H(+)</text>
        <dbReference type="Rhea" id="RHEA:11680"/>
        <dbReference type="ChEBI" id="CHEBI:15377"/>
        <dbReference type="ChEBI" id="CHEBI:15378"/>
        <dbReference type="ChEBI" id="CHEBI:29985"/>
        <dbReference type="ChEBI" id="CHEBI:30616"/>
        <dbReference type="ChEBI" id="CHEBI:33019"/>
        <dbReference type="ChEBI" id="CHEBI:57464"/>
        <dbReference type="ChEBI" id="CHEBI:58115"/>
        <dbReference type="ChEBI" id="CHEBI:58359"/>
        <dbReference type="ChEBI" id="CHEBI:456215"/>
        <dbReference type="EC" id="6.3.5.2"/>
    </reaction>
</comment>
<evidence type="ECO:0000313" key="19">
    <source>
        <dbReference type="EMBL" id="PSR82003.1"/>
    </source>
</evidence>
<evidence type="ECO:0000256" key="3">
    <source>
        <dbReference type="ARBA" id="ARBA00012746"/>
    </source>
</evidence>
<keyword evidence="5" id="KW-0436">Ligase</keyword>
<dbReference type="FunFam" id="3.30.300.10:FF:000002">
    <property type="entry name" value="GMP synthase [glutamine-hydrolyzing]"/>
    <property type="match status" value="1"/>
</dbReference>
<dbReference type="PROSITE" id="PS51553">
    <property type="entry name" value="GMPS_ATP_PPASE"/>
    <property type="match status" value="1"/>
</dbReference>
<dbReference type="STRING" id="98765.A0A2R6P056"/>
<dbReference type="FunFam" id="3.40.50.620:FF:000001">
    <property type="entry name" value="GMP synthase [glutamine-hydrolyzing]"/>
    <property type="match status" value="1"/>
</dbReference>
<dbReference type="GO" id="GO:0003921">
    <property type="term" value="F:GMP synthase activity"/>
    <property type="evidence" value="ECO:0007669"/>
    <property type="project" value="InterPro"/>
</dbReference>
<evidence type="ECO:0000256" key="1">
    <source>
        <dbReference type="ARBA" id="ARBA00005153"/>
    </source>
</evidence>
<dbReference type="InterPro" id="IPR025777">
    <property type="entry name" value="GMPS_ATP_PPase_dom"/>
</dbReference>
<dbReference type="Proteomes" id="UP000186601">
    <property type="component" value="Unassembled WGS sequence"/>
</dbReference>
<dbReference type="PROSITE" id="PS51273">
    <property type="entry name" value="GATASE_TYPE_1"/>
    <property type="match status" value="1"/>
</dbReference>
<gene>
    <name evidence="19" type="ORF">PHLCEN_2v6178</name>
</gene>
<evidence type="ECO:0000256" key="10">
    <source>
        <dbReference type="ARBA" id="ARBA00022962"/>
    </source>
</evidence>
<dbReference type="PANTHER" id="PTHR11922:SF2">
    <property type="entry name" value="GMP SYNTHASE [GLUTAMINE-HYDROLYZING]"/>
    <property type="match status" value="1"/>
</dbReference>
<dbReference type="EMBL" id="MLYV02000601">
    <property type="protein sequence ID" value="PSR82003.1"/>
    <property type="molecule type" value="Genomic_DNA"/>
</dbReference>
<dbReference type="Pfam" id="PF02540">
    <property type="entry name" value="NAD_synthase"/>
    <property type="match status" value="1"/>
</dbReference>
<dbReference type="GO" id="GO:0016853">
    <property type="term" value="F:isomerase activity"/>
    <property type="evidence" value="ECO:0007669"/>
    <property type="project" value="UniProtKB-KW"/>
</dbReference>
<dbReference type="InterPro" id="IPR017926">
    <property type="entry name" value="GATASE"/>
</dbReference>
<dbReference type="EC" id="6.3.5.2" evidence="3"/>
<comment type="function">
    <text evidence="14">Catalyzes the conversion of xanthine monophosphate (XMP) to GMP in the presence of glutamine and ATP through an adenyl-XMP intermediate.</text>
</comment>
<dbReference type="HAMAP" id="MF_00344">
    <property type="entry name" value="GMP_synthase"/>
    <property type="match status" value="1"/>
</dbReference>
<evidence type="ECO:0000256" key="17">
    <source>
        <dbReference type="PROSITE-ProRule" id="PRU00886"/>
    </source>
</evidence>
<dbReference type="Gene3D" id="3.30.300.10">
    <property type="match status" value="1"/>
</dbReference>
<dbReference type="SUPFAM" id="SSF52317">
    <property type="entry name" value="Class I glutamine amidotransferase-like"/>
    <property type="match status" value="1"/>
</dbReference>
<dbReference type="Pfam" id="PF04303">
    <property type="entry name" value="PrpF"/>
    <property type="match status" value="1"/>
</dbReference>
<keyword evidence="8 17" id="KW-0658">Purine biosynthesis</keyword>
<dbReference type="InterPro" id="IPR007400">
    <property type="entry name" value="PrpF-like"/>
</dbReference>
<dbReference type="UniPathway" id="UPA00189">
    <property type="reaction ID" value="UER00296"/>
</dbReference>
<dbReference type="CDD" id="cd01742">
    <property type="entry name" value="GATase1_GMP_Synthase"/>
    <property type="match status" value="1"/>
</dbReference>
<comment type="caution">
    <text evidence="19">The sequence shown here is derived from an EMBL/GenBank/DDBJ whole genome shotgun (WGS) entry which is preliminary data.</text>
</comment>
<dbReference type="GO" id="GO:0005829">
    <property type="term" value="C:cytosol"/>
    <property type="evidence" value="ECO:0007669"/>
    <property type="project" value="TreeGrafter"/>
</dbReference>
<feature type="domain" description="GMPS ATP-PPase" evidence="18">
    <location>
        <begin position="170"/>
        <end position="377"/>
    </location>
</feature>
<dbReference type="PANTHER" id="PTHR11922">
    <property type="entry name" value="GMP SYNTHASE-RELATED"/>
    <property type="match status" value="1"/>
</dbReference>
<dbReference type="InterPro" id="IPR014729">
    <property type="entry name" value="Rossmann-like_a/b/a_fold"/>
</dbReference>
<evidence type="ECO:0000256" key="11">
    <source>
        <dbReference type="ARBA" id="ARBA00023235"/>
    </source>
</evidence>
<comment type="similarity">
    <text evidence="2">Belongs to the PrpF family.</text>
</comment>
<dbReference type="Gene3D" id="3.10.310.10">
    <property type="entry name" value="Diaminopimelate Epimerase, Chain A, domain 1"/>
    <property type="match status" value="2"/>
</dbReference>
<dbReference type="NCBIfam" id="TIGR00884">
    <property type="entry name" value="guaA_Cterm"/>
    <property type="match status" value="1"/>
</dbReference>
<proteinExistence type="inferred from homology"/>
<dbReference type="NCBIfam" id="TIGR00888">
    <property type="entry name" value="guaA_Nterm"/>
    <property type="match status" value="1"/>
</dbReference>
<feature type="binding site" evidence="17">
    <location>
        <begin position="198"/>
        <end position="204"/>
    </location>
    <ligand>
        <name>ATP</name>
        <dbReference type="ChEBI" id="CHEBI:30616"/>
    </ligand>
</feature>
<name>A0A2R6P056_9APHY</name>
<dbReference type="InterPro" id="IPR004739">
    <property type="entry name" value="GMP_synth_GATase"/>
</dbReference>